<dbReference type="PANTHER" id="PTHR22789:SF8">
    <property type="entry name" value="L-RIBULOSE-5-PHOSPHATE 4-EPIMERASE SGBE"/>
    <property type="match status" value="1"/>
</dbReference>
<keyword evidence="5" id="KW-0479">Metal-binding</keyword>
<evidence type="ECO:0000313" key="10">
    <source>
        <dbReference type="EMBL" id="ABR39980.1"/>
    </source>
</evidence>
<evidence type="ECO:0000256" key="4">
    <source>
        <dbReference type="ARBA" id="ARBA00013186"/>
    </source>
</evidence>
<evidence type="ECO:0000256" key="5">
    <source>
        <dbReference type="ARBA" id="ARBA00022723"/>
    </source>
</evidence>
<dbReference type="NCBIfam" id="NF006047">
    <property type="entry name" value="PRK08193.1"/>
    <property type="match status" value="1"/>
</dbReference>
<evidence type="ECO:0000259" key="9">
    <source>
        <dbReference type="SMART" id="SM01007"/>
    </source>
</evidence>
<dbReference type="GO" id="GO:0016832">
    <property type="term" value="F:aldehyde-lyase activity"/>
    <property type="evidence" value="ECO:0007669"/>
    <property type="project" value="TreeGrafter"/>
</dbReference>
<dbReference type="GO" id="GO:0019323">
    <property type="term" value="P:pentose catabolic process"/>
    <property type="evidence" value="ECO:0007669"/>
    <property type="project" value="TreeGrafter"/>
</dbReference>
<evidence type="ECO:0000256" key="3">
    <source>
        <dbReference type="ARBA" id="ARBA00010037"/>
    </source>
</evidence>
<evidence type="ECO:0000256" key="2">
    <source>
        <dbReference type="ARBA" id="ARBA00001947"/>
    </source>
</evidence>
<dbReference type="GO" id="GO:0005829">
    <property type="term" value="C:cytosol"/>
    <property type="evidence" value="ECO:0007669"/>
    <property type="project" value="TreeGrafter"/>
</dbReference>
<dbReference type="EMBL" id="CP000139">
    <property type="protein sequence ID" value="ABR39980.1"/>
    <property type="molecule type" value="Genomic_DNA"/>
</dbReference>
<comment type="catalytic activity">
    <reaction evidence="1">
        <text>L-ribulose 5-phosphate = D-xylulose 5-phosphate</text>
        <dbReference type="Rhea" id="RHEA:22368"/>
        <dbReference type="ChEBI" id="CHEBI:57737"/>
        <dbReference type="ChEBI" id="CHEBI:58226"/>
        <dbReference type="EC" id="5.1.3.4"/>
    </reaction>
</comment>
<organism evidence="10 11">
    <name type="scientific">Phocaeicola vulgatus (strain ATCC 8482 / DSM 1447 / JCM 5826 / CCUG 4940 / NBRC 14291 / NCTC 11154)</name>
    <name type="common">Bacteroides vulgatus</name>
    <dbReference type="NCBI Taxonomy" id="435590"/>
    <lineage>
        <taxon>Bacteria</taxon>
        <taxon>Pseudomonadati</taxon>
        <taxon>Bacteroidota</taxon>
        <taxon>Bacteroidia</taxon>
        <taxon>Bacteroidales</taxon>
        <taxon>Bacteroidaceae</taxon>
        <taxon>Phocaeicola</taxon>
    </lineage>
</organism>
<dbReference type="SUPFAM" id="SSF53639">
    <property type="entry name" value="AraD/HMP-PK domain-like"/>
    <property type="match status" value="1"/>
</dbReference>
<evidence type="ECO:0000256" key="1">
    <source>
        <dbReference type="ARBA" id="ARBA00001726"/>
    </source>
</evidence>
<dbReference type="HOGENOM" id="CLU_006033_5_0_10"/>
<dbReference type="NCBIfam" id="NF009003">
    <property type="entry name" value="PRK12348.1"/>
    <property type="match status" value="1"/>
</dbReference>
<name>A6L2R6_PHOV8</name>
<evidence type="ECO:0000256" key="8">
    <source>
        <dbReference type="ARBA" id="ARBA00023277"/>
    </source>
</evidence>
<dbReference type="Proteomes" id="UP000002861">
    <property type="component" value="Chromosome"/>
</dbReference>
<protein>
    <recommendedName>
        <fullName evidence="4">L-ribulose-5-phosphate 4-epimerase</fullName>
        <ecNumber evidence="4">5.1.3.4</ecNumber>
    </recommendedName>
</protein>
<keyword evidence="8" id="KW-0119">Carbohydrate metabolism</keyword>
<dbReference type="AlphaFoldDB" id="A6L2R6"/>
<dbReference type="EC" id="5.1.3.4" evidence="4"/>
<gene>
    <name evidence="10" type="ordered locus">BVU_2321</name>
</gene>
<dbReference type="InterPro" id="IPR001303">
    <property type="entry name" value="Aldolase_II/adducin_N"/>
</dbReference>
<evidence type="ECO:0000313" key="11">
    <source>
        <dbReference type="Proteomes" id="UP000002861"/>
    </source>
</evidence>
<evidence type="ECO:0000256" key="7">
    <source>
        <dbReference type="ARBA" id="ARBA00023235"/>
    </source>
</evidence>
<comment type="similarity">
    <text evidence="3">Belongs to the aldolase class II family. AraD/FucA subfamily.</text>
</comment>
<dbReference type="PaxDb" id="435590-BVU_2321"/>
<sequence length="265" mass="29420">MIRPTEKIRNLNFKIMCRCNNLPIDKLADCHITQLFIMLEKLKEKVFRANLDLVKHGLVIFTWGNVSAIDRETGLVVIKPSGVSYDDMKAEDMVVVDLDGNVVEGSLRPSSDTPTHVVLYKAFPEIGGVVHTHSTYATAWAQAGMDIPNIGTTHADYFHDAIPCTADMTEEEVKGAYEQETGNVIVKRFKNLNPVHTPGVLVKNHGPFAWGKDANDAVHNAVVMEQVAKMASIAFAANPHLTMNSLLIEKHFNRKHGPNAYYGQK</sequence>
<keyword evidence="6" id="KW-0862">Zinc</keyword>
<dbReference type="CDD" id="cd00398">
    <property type="entry name" value="Aldolase_II"/>
    <property type="match status" value="1"/>
</dbReference>
<dbReference type="SMART" id="SM01007">
    <property type="entry name" value="Aldolase_II"/>
    <property type="match status" value="1"/>
</dbReference>
<accession>A6L2R6</accession>
<dbReference type="PANTHER" id="PTHR22789">
    <property type="entry name" value="FUCULOSE PHOSPHATE ALDOLASE"/>
    <property type="match status" value="1"/>
</dbReference>
<keyword evidence="7" id="KW-0413">Isomerase</keyword>
<dbReference type="KEGG" id="bvu:BVU_2321"/>
<dbReference type="STRING" id="435590.BVU_2321"/>
<proteinExistence type="inferred from homology"/>
<evidence type="ECO:0000256" key="6">
    <source>
        <dbReference type="ARBA" id="ARBA00022833"/>
    </source>
</evidence>
<feature type="domain" description="Class II aldolase/adducin N-terminal" evidence="9">
    <location>
        <begin position="44"/>
        <end position="232"/>
    </location>
</feature>
<dbReference type="InterPro" id="IPR036409">
    <property type="entry name" value="Aldolase_II/adducin_N_sf"/>
</dbReference>
<dbReference type="eggNOG" id="COG0235">
    <property type="taxonomic scope" value="Bacteria"/>
</dbReference>
<reference evidence="10 11" key="1">
    <citation type="journal article" date="2007" name="PLoS Biol.">
        <title>Evolution of symbiotic bacteria in the distal human intestine.</title>
        <authorList>
            <person name="Xu J."/>
            <person name="Mahowald M.A."/>
            <person name="Ley R.E."/>
            <person name="Lozupone C.A."/>
            <person name="Hamady M."/>
            <person name="Martens E.C."/>
            <person name="Henrissat B."/>
            <person name="Coutinho P.M."/>
            <person name="Minx P."/>
            <person name="Latreille P."/>
            <person name="Cordum H."/>
            <person name="Van Brunt A."/>
            <person name="Kim K."/>
            <person name="Fulton R.S."/>
            <person name="Fulton L.A."/>
            <person name="Clifton S.W."/>
            <person name="Wilson R.K."/>
            <person name="Knight R.D."/>
            <person name="Gordon J.I."/>
        </authorList>
    </citation>
    <scope>NUCLEOTIDE SEQUENCE [LARGE SCALE GENOMIC DNA]</scope>
    <source>
        <strain evidence="11">ATCC 8482 / DSM 1447 / JCM 5826 / CCUG 4940 / NBRC 14291 / NCTC 11154</strain>
    </source>
</reference>
<dbReference type="FunFam" id="3.40.225.10:FF:000001">
    <property type="entry name" value="L-ribulose-5-phosphate 4-epimerase UlaF"/>
    <property type="match status" value="1"/>
</dbReference>
<comment type="cofactor">
    <cofactor evidence="2">
        <name>Zn(2+)</name>
        <dbReference type="ChEBI" id="CHEBI:29105"/>
    </cofactor>
</comment>
<dbReference type="Gene3D" id="3.40.225.10">
    <property type="entry name" value="Class II aldolase/adducin N-terminal domain"/>
    <property type="match status" value="1"/>
</dbReference>
<dbReference type="GO" id="GO:0008742">
    <property type="term" value="F:L-ribulose-phosphate 4-epimerase activity"/>
    <property type="evidence" value="ECO:0007669"/>
    <property type="project" value="UniProtKB-EC"/>
</dbReference>
<dbReference type="Pfam" id="PF00596">
    <property type="entry name" value="Aldolase_II"/>
    <property type="match status" value="1"/>
</dbReference>
<dbReference type="InterPro" id="IPR050197">
    <property type="entry name" value="Aldolase_class_II_sugar_metab"/>
</dbReference>
<dbReference type="GO" id="GO:0046872">
    <property type="term" value="F:metal ion binding"/>
    <property type="evidence" value="ECO:0007669"/>
    <property type="project" value="UniProtKB-KW"/>
</dbReference>